<evidence type="ECO:0000313" key="3">
    <source>
        <dbReference type="Proteomes" id="UP000807469"/>
    </source>
</evidence>
<dbReference type="PANTHER" id="PTHR31681:SF3">
    <property type="entry name" value="OS04G0690100 PROTEIN"/>
    <property type="match status" value="1"/>
</dbReference>
<dbReference type="InterPro" id="IPR012317">
    <property type="entry name" value="Poly(ADP-ribose)pol_cat_dom"/>
</dbReference>
<keyword evidence="3" id="KW-1185">Reference proteome</keyword>
<gene>
    <name evidence="2" type="ORF">BDN70DRAFT_906007</name>
</gene>
<name>A0A9P5Z3F5_9AGAR</name>
<evidence type="ECO:0000259" key="1">
    <source>
        <dbReference type="Pfam" id="PF00644"/>
    </source>
</evidence>
<dbReference type="OrthoDB" id="9514740at2759"/>
<dbReference type="Proteomes" id="UP000807469">
    <property type="component" value="Unassembled WGS sequence"/>
</dbReference>
<dbReference type="Gene3D" id="3.90.228.10">
    <property type="match status" value="1"/>
</dbReference>
<accession>A0A9P5Z3F5</accession>
<feature type="domain" description="PARP catalytic" evidence="1">
    <location>
        <begin position="126"/>
        <end position="205"/>
    </location>
</feature>
<dbReference type="PANTHER" id="PTHR31681">
    <property type="entry name" value="C2H2-LIKE ZINC FINGER PROTEIN"/>
    <property type="match status" value="1"/>
</dbReference>
<proteinExistence type="predicted"/>
<dbReference type="EMBL" id="MU155202">
    <property type="protein sequence ID" value="KAF9479968.1"/>
    <property type="molecule type" value="Genomic_DNA"/>
</dbReference>
<reference evidence="2" key="1">
    <citation type="submission" date="2020-11" db="EMBL/GenBank/DDBJ databases">
        <authorList>
            <consortium name="DOE Joint Genome Institute"/>
            <person name="Ahrendt S."/>
            <person name="Riley R."/>
            <person name="Andreopoulos W."/>
            <person name="Labutti K."/>
            <person name="Pangilinan J."/>
            <person name="Ruiz-Duenas F.J."/>
            <person name="Barrasa J.M."/>
            <person name="Sanchez-Garcia M."/>
            <person name="Camarero S."/>
            <person name="Miyauchi S."/>
            <person name="Serrano A."/>
            <person name="Linde D."/>
            <person name="Babiker R."/>
            <person name="Drula E."/>
            <person name="Ayuso-Fernandez I."/>
            <person name="Pacheco R."/>
            <person name="Padilla G."/>
            <person name="Ferreira P."/>
            <person name="Barriuso J."/>
            <person name="Kellner H."/>
            <person name="Castanera R."/>
            <person name="Alfaro M."/>
            <person name="Ramirez L."/>
            <person name="Pisabarro A.G."/>
            <person name="Kuo A."/>
            <person name="Tritt A."/>
            <person name="Lipzen A."/>
            <person name="He G."/>
            <person name="Yan M."/>
            <person name="Ng V."/>
            <person name="Cullen D."/>
            <person name="Martin F."/>
            <person name="Rosso M.-N."/>
            <person name="Henrissat B."/>
            <person name="Hibbett D."/>
            <person name="Martinez A.T."/>
            <person name="Grigoriev I.V."/>
        </authorList>
    </citation>
    <scope>NUCLEOTIDE SEQUENCE</scope>
    <source>
        <strain evidence="2">CIRM-BRFM 674</strain>
    </source>
</reference>
<comment type="caution">
    <text evidence="2">The sequence shown here is derived from an EMBL/GenBank/DDBJ whole genome shotgun (WGS) entry which is preliminary data.</text>
</comment>
<dbReference type="AlphaFoldDB" id="A0A9P5Z3F5"/>
<protein>
    <submittedName>
        <fullName evidence="2">ADP-ribosylation</fullName>
    </submittedName>
</protein>
<dbReference type="Pfam" id="PF00644">
    <property type="entry name" value="PARP"/>
    <property type="match status" value="1"/>
</dbReference>
<evidence type="ECO:0000313" key="2">
    <source>
        <dbReference type="EMBL" id="KAF9479968.1"/>
    </source>
</evidence>
<dbReference type="SUPFAM" id="SSF56399">
    <property type="entry name" value="ADP-ribosylation"/>
    <property type="match status" value="1"/>
</dbReference>
<sequence>MSASLFDEFSFDHPDNKGYGKSRRLRLLSSGDSHFSTIERLFYRGWKHPKKTKPKIHGIFKILSPNSNLSPYHRYRAMVTSSPSLRSRTKNPGNEQFLFHGTNRYCRLAEDLTRVRLCNFSKCHLCSIIRNSFDVERCGSKHKFRRFGKGIYTSACSSKADDYTFNGDESAGLRVLLVSRVVVGNPHKRRENATTLTEPPCGCHSFFQVIGEPGGDLNYEETVVYNNDAIRPAFLVVYGDLPPQPHSKIRSVLTNLFKTPLAA</sequence>
<dbReference type="GO" id="GO:0003950">
    <property type="term" value="F:NAD+ poly-ADP-ribosyltransferase activity"/>
    <property type="evidence" value="ECO:0007669"/>
    <property type="project" value="InterPro"/>
</dbReference>
<organism evidence="2 3">
    <name type="scientific">Pholiota conissans</name>
    <dbReference type="NCBI Taxonomy" id="109636"/>
    <lineage>
        <taxon>Eukaryota</taxon>
        <taxon>Fungi</taxon>
        <taxon>Dikarya</taxon>
        <taxon>Basidiomycota</taxon>
        <taxon>Agaricomycotina</taxon>
        <taxon>Agaricomycetes</taxon>
        <taxon>Agaricomycetidae</taxon>
        <taxon>Agaricales</taxon>
        <taxon>Agaricineae</taxon>
        <taxon>Strophariaceae</taxon>
        <taxon>Pholiota</taxon>
    </lineage>
</organism>